<protein>
    <submittedName>
        <fullName evidence="1">Uncharacterized protein</fullName>
    </submittedName>
</protein>
<reference evidence="1 2" key="1">
    <citation type="journal article" date="2013" name="Genome Announc.">
        <title>Draft Genome Sequence of Streptomyces viridochromogenes Strain Tu57, Producer of Avilamycin.</title>
        <authorList>
            <person name="Gruning B.A."/>
            <person name="Erxleben A."/>
            <person name="Hahnlein A."/>
            <person name="Gunther S."/>
        </authorList>
    </citation>
    <scope>NUCLEOTIDE SEQUENCE [LARGE SCALE GENOMIC DNA]</scope>
    <source>
        <strain evidence="1 2">Tue57</strain>
    </source>
</reference>
<evidence type="ECO:0000313" key="2">
    <source>
        <dbReference type="Proteomes" id="UP000011205"/>
    </source>
</evidence>
<evidence type="ECO:0000313" key="1">
    <source>
        <dbReference type="EMBL" id="ELS50833.1"/>
    </source>
</evidence>
<organism evidence="1 2">
    <name type="scientific">Streptomyces viridochromogenes Tue57</name>
    <dbReference type="NCBI Taxonomy" id="1160705"/>
    <lineage>
        <taxon>Bacteria</taxon>
        <taxon>Bacillati</taxon>
        <taxon>Actinomycetota</taxon>
        <taxon>Actinomycetes</taxon>
        <taxon>Kitasatosporales</taxon>
        <taxon>Streptomycetaceae</taxon>
        <taxon>Streptomyces</taxon>
    </lineage>
</organism>
<gene>
    <name evidence="1" type="ORF">STVIR_8187</name>
</gene>
<dbReference type="Proteomes" id="UP000011205">
    <property type="component" value="Unassembled WGS sequence"/>
</dbReference>
<proteinExistence type="predicted"/>
<dbReference type="AlphaFoldDB" id="L8P3W5"/>
<dbReference type="EMBL" id="AMLP01000262">
    <property type="protein sequence ID" value="ELS50833.1"/>
    <property type="molecule type" value="Genomic_DNA"/>
</dbReference>
<sequence length="32" mass="3129">MRGVPAGLPLSAVGEDVAGGLVVVMRSSCGSR</sequence>
<comment type="caution">
    <text evidence="1">The sequence shown here is derived from an EMBL/GenBank/DDBJ whole genome shotgun (WGS) entry which is preliminary data.</text>
</comment>
<name>L8P3W5_STRVR</name>
<accession>L8P3W5</accession>